<proteinExistence type="predicted"/>
<protein>
    <recommendedName>
        <fullName evidence="2">Phage head morphogenesis domain-containing protein</fullName>
    </recommendedName>
</protein>
<comment type="caution">
    <text evidence="1">The sequence shown here is derived from an EMBL/GenBank/DDBJ whole genome shotgun (WGS) entry which is preliminary data.</text>
</comment>
<sequence length="447" mass="48722">MELLELPSREVLVQRGPSVGFVGPSMARVRIPKASQAQGYVLLHRGAHGAWQTFRLTSRKETAARKRAARVARLIGRKIILGELVQVAGETQVIRSIATYETMSKAELFARAAAAAGEVADIYKAKDPDPYNPRQFDKMTDALARDLNRVAKPAFVATVEKAVTSSKIDWATATEKQMEAFSKKLAATLGVSAAAVWKSIRPTVVDSSVTMATESRAAFVKSNNLTVDRVISLQDKAAVTRSAMTNAHYVREFATGQMSPSLSSQARVIVQSGISKGESSRMIGKELHRVLGRAAGGQTEAYFRMAASAINARSREFSSLRSMQDAGIDKYEWSSVLDEMTTETCRFLDGQVFSVQGALDRYKAADALEDPTDIKYEMPWFYDKPIRGGEHDGKMGIFMNQRGGMQRVAVVEKGGFGKRDAIGTYSNTKSSKALEGMGMPACPGHSL</sequence>
<gene>
    <name evidence="1" type="ORF">LCGC14_0258950</name>
</gene>
<accession>A0A0F9U2H2</accession>
<evidence type="ECO:0000313" key="1">
    <source>
        <dbReference type="EMBL" id="KKN87440.1"/>
    </source>
</evidence>
<dbReference type="AlphaFoldDB" id="A0A0F9U2H2"/>
<evidence type="ECO:0008006" key="2">
    <source>
        <dbReference type="Google" id="ProtNLM"/>
    </source>
</evidence>
<reference evidence="1" key="1">
    <citation type="journal article" date="2015" name="Nature">
        <title>Complex archaea that bridge the gap between prokaryotes and eukaryotes.</title>
        <authorList>
            <person name="Spang A."/>
            <person name="Saw J.H."/>
            <person name="Jorgensen S.L."/>
            <person name="Zaremba-Niedzwiedzka K."/>
            <person name="Martijn J."/>
            <person name="Lind A.E."/>
            <person name="van Eijk R."/>
            <person name="Schleper C."/>
            <person name="Guy L."/>
            <person name="Ettema T.J."/>
        </authorList>
    </citation>
    <scope>NUCLEOTIDE SEQUENCE</scope>
</reference>
<dbReference type="EMBL" id="LAZR01000138">
    <property type="protein sequence ID" value="KKN87440.1"/>
    <property type="molecule type" value="Genomic_DNA"/>
</dbReference>
<name>A0A0F9U2H2_9ZZZZ</name>
<organism evidence="1">
    <name type="scientific">marine sediment metagenome</name>
    <dbReference type="NCBI Taxonomy" id="412755"/>
    <lineage>
        <taxon>unclassified sequences</taxon>
        <taxon>metagenomes</taxon>
        <taxon>ecological metagenomes</taxon>
    </lineage>
</organism>